<evidence type="ECO:0008006" key="5">
    <source>
        <dbReference type="Google" id="ProtNLM"/>
    </source>
</evidence>
<dbReference type="InterPro" id="IPR006076">
    <property type="entry name" value="FAD-dep_OxRdtase"/>
</dbReference>
<feature type="non-terminal residue" evidence="4">
    <location>
        <position position="1"/>
    </location>
</feature>
<dbReference type="SUPFAM" id="SSF51905">
    <property type="entry name" value="FAD/NAD(P)-binding domain"/>
    <property type="match status" value="1"/>
</dbReference>
<dbReference type="InterPro" id="IPR028896">
    <property type="entry name" value="GcvT/YgfZ/DmdA"/>
</dbReference>
<dbReference type="Pfam" id="PF01266">
    <property type="entry name" value="DAO"/>
    <property type="match status" value="1"/>
</dbReference>
<dbReference type="InterPro" id="IPR027266">
    <property type="entry name" value="TrmE/GcvT-like"/>
</dbReference>
<dbReference type="Gene3D" id="3.50.50.60">
    <property type="entry name" value="FAD/NAD(P)-binding domain"/>
    <property type="match status" value="1"/>
</dbReference>
<gene>
    <name evidence="4" type="ORF">METZ01_LOCUS172925</name>
</gene>
<accession>A0A382C2V1</accession>
<evidence type="ECO:0000313" key="4">
    <source>
        <dbReference type="EMBL" id="SVB20071.1"/>
    </source>
</evidence>
<feature type="domain" description="FAD dependent oxidoreductase" evidence="1">
    <location>
        <begin position="4"/>
        <end position="309"/>
    </location>
</feature>
<dbReference type="SUPFAM" id="SSF54373">
    <property type="entry name" value="FAD-linked reductases, C-terminal domain"/>
    <property type="match status" value="1"/>
</dbReference>
<dbReference type="AlphaFoldDB" id="A0A382C2V1"/>
<dbReference type="InterPro" id="IPR006222">
    <property type="entry name" value="GCVT_N"/>
</dbReference>
<evidence type="ECO:0000259" key="2">
    <source>
        <dbReference type="Pfam" id="PF01571"/>
    </source>
</evidence>
<feature type="non-terminal residue" evidence="4">
    <location>
        <position position="672"/>
    </location>
</feature>
<feature type="domain" description="GCVT N-terminal" evidence="2">
    <location>
        <begin position="368"/>
        <end position="643"/>
    </location>
</feature>
<protein>
    <recommendedName>
        <fullName evidence="5">FAD dependent oxidoreductase domain-containing protein</fullName>
    </recommendedName>
</protein>
<dbReference type="InterPro" id="IPR036188">
    <property type="entry name" value="FAD/NAD-bd_sf"/>
</dbReference>
<dbReference type="EMBL" id="UINC01032426">
    <property type="protein sequence ID" value="SVB20071.1"/>
    <property type="molecule type" value="Genomic_DNA"/>
</dbReference>
<feature type="domain" description="FAD dependent oxidoreductase central" evidence="3">
    <location>
        <begin position="312"/>
        <end position="366"/>
    </location>
</feature>
<dbReference type="InterPro" id="IPR032503">
    <property type="entry name" value="FAO_M"/>
</dbReference>
<dbReference type="PANTHER" id="PTHR43757:SF2">
    <property type="entry name" value="AMINOMETHYLTRANSFERASE, MITOCHONDRIAL"/>
    <property type="match status" value="1"/>
</dbReference>
<name>A0A382C2V1_9ZZZZ</name>
<evidence type="ECO:0000259" key="1">
    <source>
        <dbReference type="Pfam" id="PF01266"/>
    </source>
</evidence>
<evidence type="ECO:0000259" key="3">
    <source>
        <dbReference type="Pfam" id="PF16350"/>
    </source>
</evidence>
<reference evidence="4" key="1">
    <citation type="submission" date="2018-05" db="EMBL/GenBank/DDBJ databases">
        <authorList>
            <person name="Lanie J.A."/>
            <person name="Ng W.-L."/>
            <person name="Kazmierczak K.M."/>
            <person name="Andrzejewski T.M."/>
            <person name="Davidsen T.M."/>
            <person name="Wayne K.J."/>
            <person name="Tettelin H."/>
            <person name="Glass J.I."/>
            <person name="Rusch D."/>
            <person name="Podicherti R."/>
            <person name="Tsui H.-C.T."/>
            <person name="Winkler M.E."/>
        </authorList>
    </citation>
    <scope>NUCLEOTIDE SEQUENCE</scope>
</reference>
<dbReference type="Pfam" id="PF16350">
    <property type="entry name" value="FAO_M"/>
    <property type="match status" value="1"/>
</dbReference>
<dbReference type="Gene3D" id="3.30.70.1400">
    <property type="entry name" value="Aminomethyltransferase beta-barrel domains"/>
    <property type="match status" value="1"/>
</dbReference>
<dbReference type="Gene3D" id="3.30.9.10">
    <property type="entry name" value="D-Amino Acid Oxidase, subunit A, domain 2"/>
    <property type="match status" value="1"/>
</dbReference>
<dbReference type="PANTHER" id="PTHR43757">
    <property type="entry name" value="AMINOMETHYLTRANSFERASE"/>
    <property type="match status" value="1"/>
</dbReference>
<organism evidence="4">
    <name type="scientific">marine metagenome</name>
    <dbReference type="NCBI Taxonomy" id="408172"/>
    <lineage>
        <taxon>unclassified sequences</taxon>
        <taxon>metagenomes</taxon>
        <taxon>ecological metagenomes</taxon>
    </lineage>
</organism>
<sequence>NLAKIHNYGNWLYSRLEELTGQYVSWHASGGIRLALTHEDIDWFHYMKGIADNVGFHMEIIDAEKIKQINPFINTDGVLAGAWTLDDGHADPAGLTNAMALGATKMGASIQRHNRVIDIKALPSGEWQVVTEKGNIVAEIVVNAAGCYARRIAQMVDRDLPIVNMQHHYIVTGPVEEFSERDEEIQVIRDPRASSYLRQEQKSGLIGIYEQANMTEAWAPSGLPPWESDSELFSDDLPRLMPWLEHAMERMPLFENAGIKRVVCGAIPHSSDGAPLLGPVAGLNNFWNFCGASFGIAQAAGCGKYMTQWMLHGDSEINMTGFDSRRYGSYADKSYMNAKGFEDYQRTYFTPMPGEELSSGRSQRMSPLHDKLKKRGCVFTETFGWERPKWFSLDGREENYSRRHNNVFDVVRDECHAVRERVGILDLTGFAKYDVSGSDAESYLNRICANTMPAKQGGMVLAHVLSDAGRIGAEMTITRLADDQFYVLSAAGAELRDLDYLTQAKTAEEDVEIVNVTDNRGVLVLAGPRARDVLAKVTEEKLDNTSFRWLSGKEMQVAGLPTRALRVNYVGELGWELHPPMEHLEAIFDALWQAGEEFGIANFGLYAVNSLRMEKAYAGWGAELTNEVTMIDADMERFMKLNKANFIGKEATLRQQQEERLFQLVYFEIEAT</sequence>
<proteinExistence type="predicted"/>
<dbReference type="Gene3D" id="3.30.1360.120">
    <property type="entry name" value="Probable tRNA modification gtpase trme, domain 1"/>
    <property type="match status" value="1"/>
</dbReference>
<dbReference type="GO" id="GO:0005739">
    <property type="term" value="C:mitochondrion"/>
    <property type="evidence" value="ECO:0007669"/>
    <property type="project" value="TreeGrafter"/>
</dbReference>
<dbReference type="SUPFAM" id="SSF103025">
    <property type="entry name" value="Folate-binding domain"/>
    <property type="match status" value="1"/>
</dbReference>
<dbReference type="Pfam" id="PF01571">
    <property type="entry name" value="GCV_T"/>
    <property type="match status" value="1"/>
</dbReference>